<feature type="signal peptide" evidence="1">
    <location>
        <begin position="1"/>
        <end position="19"/>
    </location>
</feature>
<proteinExistence type="predicted"/>
<feature type="chain" id="PRO_5020848658" evidence="1">
    <location>
        <begin position="20"/>
        <end position="231"/>
    </location>
</feature>
<evidence type="ECO:0000256" key="1">
    <source>
        <dbReference type="SAM" id="SignalP"/>
    </source>
</evidence>
<keyword evidence="1" id="KW-0732">Signal</keyword>
<dbReference type="RefSeq" id="WP_130936968.1">
    <property type="nucleotide sequence ID" value="NZ_BMEE01000004.1"/>
</dbReference>
<evidence type="ECO:0000313" key="2">
    <source>
        <dbReference type="EMBL" id="TBN15483.1"/>
    </source>
</evidence>
<protein>
    <submittedName>
        <fullName evidence="2">Uncharacterized protein</fullName>
    </submittedName>
</protein>
<name>A0A4Q9FNY2_9FLAO</name>
<keyword evidence="3" id="KW-1185">Reference proteome</keyword>
<dbReference type="Proteomes" id="UP000292372">
    <property type="component" value="Unassembled WGS sequence"/>
</dbReference>
<organism evidence="2 3">
    <name type="scientific">Hyunsoonleella pacifica</name>
    <dbReference type="NCBI Taxonomy" id="1080224"/>
    <lineage>
        <taxon>Bacteria</taxon>
        <taxon>Pseudomonadati</taxon>
        <taxon>Bacteroidota</taxon>
        <taxon>Flavobacteriia</taxon>
        <taxon>Flavobacteriales</taxon>
        <taxon>Flavobacteriaceae</taxon>
    </lineage>
</organism>
<evidence type="ECO:0000313" key="3">
    <source>
        <dbReference type="Proteomes" id="UP000292372"/>
    </source>
</evidence>
<dbReference type="EMBL" id="SIRS01000004">
    <property type="protein sequence ID" value="TBN15483.1"/>
    <property type="molecule type" value="Genomic_DNA"/>
</dbReference>
<reference evidence="2 3" key="1">
    <citation type="journal article" date="2015" name="Int. J. Syst. Evol. Microbiol.">
        <title>Hyunsoonleella pacifica sp. nov., isolated from seawater of South Pacific Gyre.</title>
        <authorList>
            <person name="Gao X."/>
            <person name="Zhang Z."/>
            <person name="Dai X."/>
            <person name="Zhang X.H."/>
        </authorList>
    </citation>
    <scope>NUCLEOTIDE SEQUENCE [LARGE SCALE GENOMIC DNA]</scope>
    <source>
        <strain evidence="2 3">SW033</strain>
    </source>
</reference>
<gene>
    <name evidence="2" type="ORF">EYD46_10120</name>
</gene>
<accession>A0A4Q9FNY2</accession>
<comment type="caution">
    <text evidence="2">The sequence shown here is derived from an EMBL/GenBank/DDBJ whole genome shotgun (WGS) entry which is preliminary data.</text>
</comment>
<sequence>MFKKLIFLIYAILPITTIAQDNIWYKADFEFQDRILKNNDSIVHERYKTYGVEKPYWKHDKVLNITDIKKVKNTSYILFKLDKDATAGGVFTKIEDKFLLAHIPRKKHSSIEALEALPGNDIPHKLYVSESVVTNISEYKSLEKLTKEDLVTAIKFVQSYSKVFEDILNANPEIKQFSLFKMAENLYHLKLYQLRYNPFDLPDEGNYLDKFKDDNELKSLFEGKQYFKLRL</sequence>
<dbReference type="AlphaFoldDB" id="A0A4Q9FNY2"/>